<comment type="caution">
    <text evidence="2">The sequence shown here is derived from an EMBL/GenBank/DDBJ whole genome shotgun (WGS) entry which is preliminary data.</text>
</comment>
<dbReference type="AlphaFoldDB" id="A0AAV4VV87"/>
<sequence>MQCQPRMTVKKRSRNRSEPGDRCRIFPNLWRPSATPFQLSAPVSTAVQLPIHRNDDWRTFKEDLKSISHLKKKKTFINENKDRRY</sequence>
<proteinExistence type="predicted"/>
<organism evidence="2 3">
    <name type="scientific">Caerostris darwini</name>
    <dbReference type="NCBI Taxonomy" id="1538125"/>
    <lineage>
        <taxon>Eukaryota</taxon>
        <taxon>Metazoa</taxon>
        <taxon>Ecdysozoa</taxon>
        <taxon>Arthropoda</taxon>
        <taxon>Chelicerata</taxon>
        <taxon>Arachnida</taxon>
        <taxon>Araneae</taxon>
        <taxon>Araneomorphae</taxon>
        <taxon>Entelegynae</taxon>
        <taxon>Araneoidea</taxon>
        <taxon>Araneidae</taxon>
        <taxon>Caerostris</taxon>
    </lineage>
</organism>
<dbReference type="Proteomes" id="UP001054837">
    <property type="component" value="Unassembled WGS sequence"/>
</dbReference>
<evidence type="ECO:0000313" key="2">
    <source>
        <dbReference type="EMBL" id="GIY73696.1"/>
    </source>
</evidence>
<keyword evidence="3" id="KW-1185">Reference proteome</keyword>
<name>A0AAV4VV87_9ARAC</name>
<gene>
    <name evidence="2" type="ORF">CDAR_464111</name>
</gene>
<evidence type="ECO:0000313" key="3">
    <source>
        <dbReference type="Proteomes" id="UP001054837"/>
    </source>
</evidence>
<accession>A0AAV4VV87</accession>
<protein>
    <submittedName>
        <fullName evidence="2">Uncharacterized protein</fullName>
    </submittedName>
</protein>
<feature type="region of interest" description="Disordered" evidence="1">
    <location>
        <begin position="1"/>
        <end position="20"/>
    </location>
</feature>
<reference evidence="2 3" key="1">
    <citation type="submission" date="2021-06" db="EMBL/GenBank/DDBJ databases">
        <title>Caerostris darwini draft genome.</title>
        <authorList>
            <person name="Kono N."/>
            <person name="Arakawa K."/>
        </authorList>
    </citation>
    <scope>NUCLEOTIDE SEQUENCE [LARGE SCALE GENOMIC DNA]</scope>
</reference>
<dbReference type="EMBL" id="BPLQ01013634">
    <property type="protein sequence ID" value="GIY73696.1"/>
    <property type="molecule type" value="Genomic_DNA"/>
</dbReference>
<evidence type="ECO:0000256" key="1">
    <source>
        <dbReference type="SAM" id="MobiDB-lite"/>
    </source>
</evidence>